<dbReference type="OrthoDB" id="5364416at2759"/>
<evidence type="ECO:0000313" key="2">
    <source>
        <dbReference type="Proteomes" id="UP000504637"/>
    </source>
</evidence>
<feature type="compositionally biased region" description="Polar residues" evidence="1">
    <location>
        <begin position="1"/>
        <end position="12"/>
    </location>
</feature>
<reference evidence="3" key="2">
    <citation type="submission" date="2020-04" db="EMBL/GenBank/DDBJ databases">
        <authorList>
            <consortium name="NCBI Genome Project"/>
        </authorList>
    </citation>
    <scope>NUCLEOTIDE SEQUENCE</scope>
    <source>
        <strain evidence="3">CBS 342.82</strain>
    </source>
</reference>
<dbReference type="Gene3D" id="3.90.1140.10">
    <property type="entry name" value="Cyclic phosphodiesterase"/>
    <property type="match status" value="1"/>
</dbReference>
<dbReference type="Pfam" id="PF13563">
    <property type="entry name" value="2_5_RNA_ligase2"/>
    <property type="match status" value="1"/>
</dbReference>
<gene>
    <name evidence="3" type="ORF">K489DRAFT_314936</name>
</gene>
<reference evidence="3" key="1">
    <citation type="submission" date="2020-01" db="EMBL/GenBank/DDBJ databases">
        <authorList>
            <consortium name="DOE Joint Genome Institute"/>
            <person name="Haridas S."/>
            <person name="Albert R."/>
            <person name="Binder M."/>
            <person name="Bloem J."/>
            <person name="Labutti K."/>
            <person name="Salamov A."/>
            <person name="Andreopoulos B."/>
            <person name="Baker S.E."/>
            <person name="Barry K."/>
            <person name="Bills G."/>
            <person name="Bluhm B.H."/>
            <person name="Cannon C."/>
            <person name="Castanera R."/>
            <person name="Culley D.E."/>
            <person name="Daum C."/>
            <person name="Ezra D."/>
            <person name="Gonzalez J.B."/>
            <person name="Henrissat B."/>
            <person name="Kuo A."/>
            <person name="Liang C."/>
            <person name="Lipzen A."/>
            <person name="Lutzoni F."/>
            <person name="Magnuson J."/>
            <person name="Mondo S."/>
            <person name="Nolan M."/>
            <person name="Ohm R."/>
            <person name="Pangilinan J."/>
            <person name="Park H.-J."/>
            <person name="Ramirez L."/>
            <person name="Alfaro M."/>
            <person name="Sun H."/>
            <person name="Tritt A."/>
            <person name="Yoshinaga Y."/>
            <person name="Zwiers L.-H."/>
            <person name="Turgeon B.G."/>
            <person name="Goodwin S.B."/>
            <person name="Spatafora J.W."/>
            <person name="Crous P.W."/>
            <person name="Grigoriev I.V."/>
        </authorList>
    </citation>
    <scope>NUCLEOTIDE SEQUENCE</scope>
    <source>
        <strain evidence="3">CBS 342.82</strain>
    </source>
</reference>
<organism evidence="3">
    <name type="scientific">Dissoconium aciculare CBS 342.82</name>
    <dbReference type="NCBI Taxonomy" id="1314786"/>
    <lineage>
        <taxon>Eukaryota</taxon>
        <taxon>Fungi</taxon>
        <taxon>Dikarya</taxon>
        <taxon>Ascomycota</taxon>
        <taxon>Pezizomycotina</taxon>
        <taxon>Dothideomycetes</taxon>
        <taxon>Dothideomycetidae</taxon>
        <taxon>Mycosphaerellales</taxon>
        <taxon>Dissoconiaceae</taxon>
        <taxon>Dissoconium</taxon>
    </lineage>
</organism>
<feature type="compositionally biased region" description="Polar residues" evidence="1">
    <location>
        <begin position="22"/>
        <end position="39"/>
    </location>
</feature>
<dbReference type="AlphaFoldDB" id="A0A6J3MCD4"/>
<evidence type="ECO:0000256" key="1">
    <source>
        <dbReference type="SAM" id="MobiDB-lite"/>
    </source>
</evidence>
<evidence type="ECO:0000313" key="3">
    <source>
        <dbReference type="RefSeq" id="XP_033462717.1"/>
    </source>
</evidence>
<dbReference type="RefSeq" id="XP_033462717.1">
    <property type="nucleotide sequence ID" value="XM_033601056.1"/>
</dbReference>
<protein>
    <submittedName>
        <fullName evidence="3">Uncharacterized protein</fullName>
    </submittedName>
</protein>
<sequence>MATNNAPISYSATVRKGLPPQDAQNPQQVPAVTPTSQLKAHSPRQADRQPISPSPSHVPRTEHPEDAVYVLTILTDKAHHARMTSLRNKYFPPKINKLAAHLTLFHALPSSKLETTIIPSIEALVRSTNQFKIHATKPFQLKKGIAISISEQDGGKQGHAIHRDLQNRWKKDGFLSEQDAGGCRIHYTIMNKVDDEVAVSRAFGEVVGEFQGDFGTAEGLALWRYDRGFWRADRRFLFART</sequence>
<proteinExistence type="predicted"/>
<keyword evidence="2" id="KW-1185">Reference proteome</keyword>
<name>A0A6J3MCD4_9PEZI</name>
<feature type="region of interest" description="Disordered" evidence="1">
    <location>
        <begin position="1"/>
        <end position="63"/>
    </location>
</feature>
<dbReference type="Proteomes" id="UP000504637">
    <property type="component" value="Unplaced"/>
</dbReference>
<accession>A0A6J3MCD4</accession>
<reference evidence="3" key="3">
    <citation type="submission" date="2025-08" db="UniProtKB">
        <authorList>
            <consortium name="RefSeq"/>
        </authorList>
    </citation>
    <scope>IDENTIFICATION</scope>
    <source>
        <strain evidence="3">CBS 342.82</strain>
    </source>
</reference>
<dbReference type="GeneID" id="54358856"/>